<evidence type="ECO:0000256" key="1">
    <source>
        <dbReference type="SAM" id="MobiDB-lite"/>
    </source>
</evidence>
<keyword evidence="2" id="KW-0812">Transmembrane</keyword>
<dbReference type="AlphaFoldDB" id="A0A839ZXS3"/>
<organism evidence="4 5">
    <name type="scientific">Phenylobacterium haematophilum</name>
    <dbReference type="NCBI Taxonomy" id="98513"/>
    <lineage>
        <taxon>Bacteria</taxon>
        <taxon>Pseudomonadati</taxon>
        <taxon>Pseudomonadota</taxon>
        <taxon>Alphaproteobacteria</taxon>
        <taxon>Caulobacterales</taxon>
        <taxon>Caulobacteraceae</taxon>
        <taxon>Phenylobacterium</taxon>
    </lineage>
</organism>
<sequence length="107" mass="11341">MATNAVDHAKDEAKAAAQSMAESASKLSAEAQRSFGEAAKKFEKVVAEGLEQIRAQSRTYADNAGEHIDDAQRYVVERVKERPLVATGAALGVGLLIGLLLSSGRKN</sequence>
<evidence type="ECO:0000259" key="3">
    <source>
        <dbReference type="Pfam" id="PF19029"/>
    </source>
</evidence>
<dbReference type="EMBL" id="JACIDK010000002">
    <property type="protein sequence ID" value="MBB3890898.1"/>
    <property type="molecule type" value="Genomic_DNA"/>
</dbReference>
<comment type="caution">
    <text evidence="4">The sequence shown here is derived from an EMBL/GenBank/DDBJ whole genome shotgun (WGS) entry which is preliminary data.</text>
</comment>
<dbReference type="InterPro" id="IPR043605">
    <property type="entry name" value="DUF883_C"/>
</dbReference>
<gene>
    <name evidence="4" type="ORF">GGQ61_001615</name>
</gene>
<keyword evidence="5" id="KW-1185">Reference proteome</keyword>
<name>A0A839ZXS3_9CAUL</name>
<feature type="region of interest" description="Disordered" evidence="1">
    <location>
        <begin position="1"/>
        <end position="23"/>
    </location>
</feature>
<evidence type="ECO:0000313" key="5">
    <source>
        <dbReference type="Proteomes" id="UP000530564"/>
    </source>
</evidence>
<feature type="transmembrane region" description="Helical" evidence="2">
    <location>
        <begin position="84"/>
        <end position="102"/>
    </location>
</feature>
<dbReference type="RefSeq" id="WP_183771357.1">
    <property type="nucleotide sequence ID" value="NZ_JACIDK010000002.1"/>
</dbReference>
<feature type="domain" description="DUF883" evidence="3">
    <location>
        <begin position="77"/>
        <end position="102"/>
    </location>
</feature>
<dbReference type="Proteomes" id="UP000530564">
    <property type="component" value="Unassembled WGS sequence"/>
</dbReference>
<keyword evidence="2" id="KW-1133">Transmembrane helix</keyword>
<accession>A0A839ZXS3</accession>
<proteinExistence type="predicted"/>
<dbReference type="Pfam" id="PF19029">
    <property type="entry name" value="DUF883_C"/>
    <property type="match status" value="1"/>
</dbReference>
<reference evidence="4 5" key="1">
    <citation type="submission" date="2020-08" db="EMBL/GenBank/DDBJ databases">
        <title>Genomic Encyclopedia of Type Strains, Phase IV (KMG-IV): sequencing the most valuable type-strain genomes for metagenomic binning, comparative biology and taxonomic classification.</title>
        <authorList>
            <person name="Goeker M."/>
        </authorList>
    </citation>
    <scope>NUCLEOTIDE SEQUENCE [LARGE SCALE GENOMIC DNA]</scope>
    <source>
        <strain evidence="4 5">DSM 21793</strain>
    </source>
</reference>
<evidence type="ECO:0000256" key="2">
    <source>
        <dbReference type="SAM" id="Phobius"/>
    </source>
</evidence>
<evidence type="ECO:0000313" key="4">
    <source>
        <dbReference type="EMBL" id="MBB3890898.1"/>
    </source>
</evidence>
<protein>
    <submittedName>
        <fullName evidence="4">ElaB/YqjD/DUF883 family membrane-anchored ribosome-binding protein</fullName>
    </submittedName>
</protein>
<keyword evidence="2" id="KW-0472">Membrane</keyword>